<dbReference type="STRING" id="106004.A0A1Y2FYK2"/>
<comment type="caution">
    <text evidence="5">The sequence shown here is derived from an EMBL/GenBank/DDBJ whole genome shotgun (WGS) entry which is preliminary data.</text>
</comment>
<evidence type="ECO:0000256" key="1">
    <source>
        <dbReference type="ARBA" id="ARBA00005964"/>
    </source>
</evidence>
<dbReference type="InterPro" id="IPR002018">
    <property type="entry name" value="CarbesteraseB"/>
</dbReference>
<keyword evidence="2 3" id="KW-0378">Hydrolase</keyword>
<dbReference type="PROSITE" id="PS00122">
    <property type="entry name" value="CARBOXYLESTERASE_B_1"/>
    <property type="match status" value="1"/>
</dbReference>
<sequence length="546" mass="59067">MKSLSTSLLLALTLASTAHSAAISPRSSAPEVTIKNGTLTGLSLTSFGQEAFLGIPFAQPPVGDLRLRRPQRLNTSYEGTYEAKGYSPFCPGFGSDNWAYEADEDCLYLNVVRPEGTSSDSKLPVGVWIYGGGYQEGGSGDHRYNGSWIVSRSIEMSKPIIFVSINYRTAAGGFLDSAELRKEGNTNNGLHDQRLALEFIQENIEAFGGDREKVTIWGESAGAMSVSSHLLAYGLTTTPLFRAGILQSGSPTTENYLSVNDSKADYDSILQATGCSNSTANGTALACLRGLSAEAFNSSVAGTSWMPVIDGEIVPDYPTAQMEEGRFVQVPLLLGANSDEGTAFGARGINTTEQLKGALTGRYPNLSNSSIDKILQLYPDDPSVGSPYNTGDGYLSTGLQDKVSCSIFGDISMVAPRRLLAERASSQNPVFSYRFNQVTQNMSMETGVTHFQEVAYVFSNPLPTQNPLGNRPTDLSLAKLMTSYWISFIHDLDPNGNEYPDAPNWPDYASSASNLVFERQASYLEKDDWRAEGMAFINQLGKELGH</sequence>
<dbReference type="InterPro" id="IPR050654">
    <property type="entry name" value="AChE-related_enzymes"/>
</dbReference>
<dbReference type="Pfam" id="PF00135">
    <property type="entry name" value="COesterase"/>
    <property type="match status" value="1"/>
</dbReference>
<dbReference type="InterPro" id="IPR019819">
    <property type="entry name" value="Carboxylesterase_B_CS"/>
</dbReference>
<protein>
    <recommendedName>
        <fullName evidence="3">Carboxylic ester hydrolase</fullName>
        <ecNumber evidence="3">3.1.1.-</ecNumber>
    </recommendedName>
</protein>
<organism evidence="5 6">
    <name type="scientific">Leucosporidium creatinivorum</name>
    <dbReference type="NCBI Taxonomy" id="106004"/>
    <lineage>
        <taxon>Eukaryota</taxon>
        <taxon>Fungi</taxon>
        <taxon>Dikarya</taxon>
        <taxon>Basidiomycota</taxon>
        <taxon>Pucciniomycotina</taxon>
        <taxon>Microbotryomycetes</taxon>
        <taxon>Leucosporidiales</taxon>
        <taxon>Leucosporidium</taxon>
    </lineage>
</organism>
<dbReference type="PANTHER" id="PTHR43918:SF4">
    <property type="entry name" value="CARBOXYLIC ESTER HYDROLASE"/>
    <property type="match status" value="1"/>
</dbReference>
<dbReference type="AlphaFoldDB" id="A0A1Y2FYK2"/>
<proteinExistence type="inferred from homology"/>
<keyword evidence="3" id="KW-0732">Signal</keyword>
<gene>
    <name evidence="5" type="ORF">BCR35DRAFT_351099</name>
</gene>
<feature type="signal peptide" evidence="3">
    <location>
        <begin position="1"/>
        <end position="20"/>
    </location>
</feature>
<dbReference type="PANTHER" id="PTHR43918">
    <property type="entry name" value="ACETYLCHOLINESTERASE"/>
    <property type="match status" value="1"/>
</dbReference>
<dbReference type="GO" id="GO:0052689">
    <property type="term" value="F:carboxylic ester hydrolase activity"/>
    <property type="evidence" value="ECO:0007669"/>
    <property type="project" value="TreeGrafter"/>
</dbReference>
<evidence type="ECO:0000313" key="5">
    <source>
        <dbReference type="EMBL" id="ORY88278.1"/>
    </source>
</evidence>
<feature type="chain" id="PRO_5011824489" description="Carboxylic ester hydrolase" evidence="3">
    <location>
        <begin position="21"/>
        <end position="546"/>
    </location>
</feature>
<comment type="similarity">
    <text evidence="1 3">Belongs to the type-B carboxylesterase/lipase family.</text>
</comment>
<dbReference type="SUPFAM" id="SSF53474">
    <property type="entry name" value="alpha/beta-Hydrolases"/>
    <property type="match status" value="1"/>
</dbReference>
<dbReference type="FunCoup" id="A0A1Y2FYK2">
    <property type="interactions" value="2"/>
</dbReference>
<dbReference type="EC" id="3.1.1.-" evidence="3"/>
<dbReference type="InterPro" id="IPR029058">
    <property type="entry name" value="AB_hydrolase_fold"/>
</dbReference>
<name>A0A1Y2FYK2_9BASI</name>
<dbReference type="Proteomes" id="UP000193467">
    <property type="component" value="Unassembled WGS sequence"/>
</dbReference>
<keyword evidence="6" id="KW-1185">Reference proteome</keyword>
<dbReference type="OrthoDB" id="408631at2759"/>
<evidence type="ECO:0000256" key="3">
    <source>
        <dbReference type="RuleBase" id="RU361235"/>
    </source>
</evidence>
<feature type="domain" description="Carboxylesterase type B" evidence="4">
    <location>
        <begin position="29"/>
        <end position="515"/>
    </location>
</feature>
<evidence type="ECO:0000256" key="2">
    <source>
        <dbReference type="ARBA" id="ARBA00022801"/>
    </source>
</evidence>
<accession>A0A1Y2FYK2</accession>
<reference evidence="5 6" key="1">
    <citation type="submission" date="2016-07" db="EMBL/GenBank/DDBJ databases">
        <title>Pervasive Adenine N6-methylation of Active Genes in Fungi.</title>
        <authorList>
            <consortium name="DOE Joint Genome Institute"/>
            <person name="Mondo S.J."/>
            <person name="Dannebaum R.O."/>
            <person name="Kuo R.C."/>
            <person name="Labutti K."/>
            <person name="Haridas S."/>
            <person name="Kuo A."/>
            <person name="Salamov A."/>
            <person name="Ahrendt S.R."/>
            <person name="Lipzen A."/>
            <person name="Sullivan W."/>
            <person name="Andreopoulos W.B."/>
            <person name="Clum A."/>
            <person name="Lindquist E."/>
            <person name="Daum C."/>
            <person name="Ramamoorthy G.K."/>
            <person name="Gryganskyi A."/>
            <person name="Culley D."/>
            <person name="Magnuson J.K."/>
            <person name="James T.Y."/>
            <person name="O'Malley M.A."/>
            <person name="Stajich J.E."/>
            <person name="Spatafora J.W."/>
            <person name="Visel A."/>
            <person name="Grigoriev I.V."/>
        </authorList>
    </citation>
    <scope>NUCLEOTIDE SEQUENCE [LARGE SCALE GENOMIC DNA]</scope>
    <source>
        <strain evidence="5 6">62-1032</strain>
    </source>
</reference>
<evidence type="ECO:0000259" key="4">
    <source>
        <dbReference type="Pfam" id="PF00135"/>
    </source>
</evidence>
<dbReference type="PROSITE" id="PS00941">
    <property type="entry name" value="CARBOXYLESTERASE_B_2"/>
    <property type="match status" value="1"/>
</dbReference>
<dbReference type="InParanoid" id="A0A1Y2FYK2"/>
<dbReference type="Gene3D" id="3.40.50.1820">
    <property type="entry name" value="alpha/beta hydrolase"/>
    <property type="match status" value="1"/>
</dbReference>
<evidence type="ECO:0000313" key="6">
    <source>
        <dbReference type="Proteomes" id="UP000193467"/>
    </source>
</evidence>
<dbReference type="EMBL" id="MCGR01000011">
    <property type="protein sequence ID" value="ORY88278.1"/>
    <property type="molecule type" value="Genomic_DNA"/>
</dbReference>
<dbReference type="InterPro" id="IPR019826">
    <property type="entry name" value="Carboxylesterase_B_AS"/>
</dbReference>